<organism evidence="4 5">
    <name type="scientific">Heligmosomoides polygyrus</name>
    <name type="common">Parasitic roundworm</name>
    <dbReference type="NCBI Taxonomy" id="6339"/>
    <lineage>
        <taxon>Eukaryota</taxon>
        <taxon>Metazoa</taxon>
        <taxon>Ecdysozoa</taxon>
        <taxon>Nematoda</taxon>
        <taxon>Chromadorea</taxon>
        <taxon>Rhabditida</taxon>
        <taxon>Rhabditina</taxon>
        <taxon>Rhabditomorpha</taxon>
        <taxon>Strongyloidea</taxon>
        <taxon>Heligmosomidae</taxon>
        <taxon>Heligmosomoides</taxon>
    </lineage>
</organism>
<feature type="domain" description="Phlebovirus glycoprotein G2 fusion" evidence="2">
    <location>
        <begin position="220"/>
        <end position="265"/>
    </location>
</feature>
<dbReference type="Pfam" id="PF07245">
    <property type="entry name" value="Phlebovirus_G2"/>
    <property type="match status" value="1"/>
</dbReference>
<evidence type="ECO:0000313" key="4">
    <source>
        <dbReference type="Proteomes" id="UP000050761"/>
    </source>
</evidence>
<dbReference type="InterPro" id="IPR009878">
    <property type="entry name" value="Phlebovirus_G2_fusion"/>
</dbReference>
<dbReference type="OrthoDB" id="5867293at2759"/>
<feature type="transmembrane region" description="Helical" evidence="1">
    <location>
        <begin position="27"/>
        <end position="48"/>
    </location>
</feature>
<protein>
    <submittedName>
        <fullName evidence="5">Phlebovirus_G2 domain-containing protein</fullName>
    </submittedName>
</protein>
<reference evidence="5" key="2">
    <citation type="submission" date="2019-09" db="UniProtKB">
        <authorList>
            <consortium name="WormBaseParasite"/>
        </authorList>
    </citation>
    <scope>IDENTIFICATION</scope>
</reference>
<name>A0A183G1F2_HELPZ</name>
<keyword evidence="1" id="KW-0472">Membrane</keyword>
<evidence type="ECO:0000259" key="2">
    <source>
        <dbReference type="Pfam" id="PF07245"/>
    </source>
</evidence>
<dbReference type="WBParaSite" id="HPBE_0001501701-mRNA-1">
    <property type="protein sequence ID" value="HPBE_0001501701-mRNA-1"/>
    <property type="gene ID" value="HPBE_0001501701"/>
</dbReference>
<keyword evidence="4" id="KW-1185">Reference proteome</keyword>
<dbReference type="EMBL" id="UZAH01028656">
    <property type="protein sequence ID" value="VDP01538.1"/>
    <property type="molecule type" value="Genomic_DNA"/>
</dbReference>
<dbReference type="AlphaFoldDB" id="A0A183G1F2"/>
<keyword evidence="1" id="KW-0812">Transmembrane</keyword>
<proteinExistence type="predicted"/>
<feature type="transmembrane region" description="Helical" evidence="1">
    <location>
        <begin position="201"/>
        <end position="219"/>
    </location>
</feature>
<evidence type="ECO:0000313" key="5">
    <source>
        <dbReference type="WBParaSite" id="HPBE_0001501701-mRNA-1"/>
    </source>
</evidence>
<gene>
    <name evidence="3" type="ORF">HPBE_LOCUS15018</name>
</gene>
<accession>A0A183G1F2</accession>
<keyword evidence="1" id="KW-1133">Transmembrane helix</keyword>
<evidence type="ECO:0000313" key="3">
    <source>
        <dbReference type="EMBL" id="VDP01538.1"/>
    </source>
</evidence>
<feature type="transmembrane region" description="Helical" evidence="1">
    <location>
        <begin position="148"/>
        <end position="168"/>
    </location>
</feature>
<reference evidence="3 4" key="1">
    <citation type="submission" date="2018-11" db="EMBL/GenBank/DDBJ databases">
        <authorList>
            <consortium name="Pathogen Informatics"/>
        </authorList>
    </citation>
    <scope>NUCLEOTIDE SEQUENCE [LARGE SCALE GENOMIC DNA]</scope>
</reference>
<dbReference type="Proteomes" id="UP000050761">
    <property type="component" value="Unassembled WGS sequence"/>
</dbReference>
<evidence type="ECO:0000256" key="1">
    <source>
        <dbReference type="SAM" id="Phobius"/>
    </source>
</evidence>
<accession>A0A3P8AX64</accession>
<sequence>MEENPENQRNEQPYNLRKKPRVDYDRLHHGVSSSIIALALMSLISPALSVTVKPPVKMAIGSLLDLSISYELCAEGYCIHRNNPPHEETIPLPPEITLHQHSIHWKISNGDKMKTLEAQCPAPQFCSKIDCWFCTANVFNPHCQPRTALITIAVTIYGLIALLVLLRLGNLALHNAWRIVIRLYQRLRHPRPRQRHPPSSNLGFIPLVLIILTTGGVLSCQDVDMFEHKTTVCSLSKSRHQICHVDITKVIKLNTFSKEACLRLHY</sequence>